<name>A0A382L2K5_9ZZZZ</name>
<accession>A0A382L2K5</accession>
<proteinExistence type="predicted"/>
<protein>
    <submittedName>
        <fullName evidence="1">Uncharacterized protein</fullName>
    </submittedName>
</protein>
<feature type="non-terminal residue" evidence="1">
    <location>
        <position position="68"/>
    </location>
</feature>
<reference evidence="1" key="1">
    <citation type="submission" date="2018-05" db="EMBL/GenBank/DDBJ databases">
        <authorList>
            <person name="Lanie J.A."/>
            <person name="Ng W.-L."/>
            <person name="Kazmierczak K.M."/>
            <person name="Andrzejewski T.M."/>
            <person name="Davidsen T.M."/>
            <person name="Wayne K.J."/>
            <person name="Tettelin H."/>
            <person name="Glass J.I."/>
            <person name="Rusch D."/>
            <person name="Podicherti R."/>
            <person name="Tsui H.-C.T."/>
            <person name="Winkler M.E."/>
        </authorList>
    </citation>
    <scope>NUCLEOTIDE SEQUENCE</scope>
</reference>
<gene>
    <name evidence="1" type="ORF">METZ01_LOCUS281965</name>
</gene>
<evidence type="ECO:0000313" key="1">
    <source>
        <dbReference type="EMBL" id="SVC29111.1"/>
    </source>
</evidence>
<sequence>MKSFRDQKRIALFTALLILGFSYTVLAHPEDKNRWDNKYDTEVYLFGVKPVPFLVENVHLLPKGKVLD</sequence>
<dbReference type="AlphaFoldDB" id="A0A382L2K5"/>
<organism evidence="1">
    <name type="scientific">marine metagenome</name>
    <dbReference type="NCBI Taxonomy" id="408172"/>
    <lineage>
        <taxon>unclassified sequences</taxon>
        <taxon>metagenomes</taxon>
        <taxon>ecological metagenomes</taxon>
    </lineage>
</organism>
<dbReference type="EMBL" id="UINC01083423">
    <property type="protein sequence ID" value="SVC29111.1"/>
    <property type="molecule type" value="Genomic_DNA"/>
</dbReference>